<sequence length="102" mass="11548">MSVSTDNQPASGPQLAHTRINHVSNKSRPMSIPMKVIPDTAVDESWTTSEERMKELFSHAWDAVKRLTVQRPFPFTPVLNPISWDTFTPISTPASFLYSFKN</sequence>
<dbReference type="EMBL" id="JAHHUM010000208">
    <property type="protein sequence ID" value="KAK5622081.1"/>
    <property type="molecule type" value="Genomic_DNA"/>
</dbReference>
<keyword evidence="3" id="KW-1185">Reference proteome</keyword>
<feature type="compositionally biased region" description="Polar residues" evidence="1">
    <location>
        <begin position="1"/>
        <end position="11"/>
    </location>
</feature>
<dbReference type="AlphaFoldDB" id="A0AAV9SKX1"/>
<dbReference type="Proteomes" id="UP001311232">
    <property type="component" value="Unassembled WGS sequence"/>
</dbReference>
<name>A0AAV9SKX1_9TELE</name>
<evidence type="ECO:0000256" key="1">
    <source>
        <dbReference type="SAM" id="MobiDB-lite"/>
    </source>
</evidence>
<evidence type="ECO:0000313" key="3">
    <source>
        <dbReference type="Proteomes" id="UP001311232"/>
    </source>
</evidence>
<proteinExistence type="predicted"/>
<evidence type="ECO:0000313" key="2">
    <source>
        <dbReference type="EMBL" id="KAK5622081.1"/>
    </source>
</evidence>
<reference evidence="2 3" key="1">
    <citation type="submission" date="2021-06" db="EMBL/GenBank/DDBJ databases">
        <authorList>
            <person name="Palmer J.M."/>
        </authorList>
    </citation>
    <scope>NUCLEOTIDE SEQUENCE [LARGE SCALE GENOMIC DNA]</scope>
    <source>
        <strain evidence="2 3">MEX-2019</strain>
        <tissue evidence="2">Muscle</tissue>
    </source>
</reference>
<accession>A0AAV9SKX1</accession>
<organism evidence="2 3">
    <name type="scientific">Crenichthys baileyi</name>
    <name type="common">White River springfish</name>
    <dbReference type="NCBI Taxonomy" id="28760"/>
    <lineage>
        <taxon>Eukaryota</taxon>
        <taxon>Metazoa</taxon>
        <taxon>Chordata</taxon>
        <taxon>Craniata</taxon>
        <taxon>Vertebrata</taxon>
        <taxon>Euteleostomi</taxon>
        <taxon>Actinopterygii</taxon>
        <taxon>Neopterygii</taxon>
        <taxon>Teleostei</taxon>
        <taxon>Neoteleostei</taxon>
        <taxon>Acanthomorphata</taxon>
        <taxon>Ovalentaria</taxon>
        <taxon>Atherinomorphae</taxon>
        <taxon>Cyprinodontiformes</taxon>
        <taxon>Goodeidae</taxon>
        <taxon>Crenichthys</taxon>
    </lineage>
</organism>
<gene>
    <name evidence="2" type="ORF">CRENBAI_010830</name>
</gene>
<protein>
    <submittedName>
        <fullName evidence="2">Uncharacterized protein</fullName>
    </submittedName>
</protein>
<comment type="caution">
    <text evidence="2">The sequence shown here is derived from an EMBL/GenBank/DDBJ whole genome shotgun (WGS) entry which is preliminary data.</text>
</comment>
<feature type="region of interest" description="Disordered" evidence="1">
    <location>
        <begin position="1"/>
        <end position="31"/>
    </location>
</feature>